<dbReference type="EMBL" id="LSTV01000001">
    <property type="protein sequence ID" value="OAH51162.1"/>
    <property type="molecule type" value="Genomic_DNA"/>
</dbReference>
<protein>
    <submittedName>
        <fullName evidence="2">Uncharacterized protein</fullName>
    </submittedName>
</protein>
<evidence type="ECO:0000313" key="3">
    <source>
        <dbReference type="Proteomes" id="UP000076998"/>
    </source>
</evidence>
<dbReference type="Proteomes" id="UP000076998">
    <property type="component" value="Unassembled WGS sequence"/>
</dbReference>
<dbReference type="RefSeq" id="WP_064001668.1">
    <property type="nucleotide sequence ID" value="NZ_LSTV01000001.1"/>
</dbReference>
<evidence type="ECO:0000313" key="2">
    <source>
        <dbReference type="EMBL" id="OAH51162.1"/>
    </source>
</evidence>
<evidence type="ECO:0000256" key="1">
    <source>
        <dbReference type="SAM" id="MobiDB-lite"/>
    </source>
</evidence>
<dbReference type="AlphaFoldDB" id="A0A177KCP4"/>
<reference evidence="2 3" key="1">
    <citation type="submission" date="2016-02" db="EMBL/GenBank/DDBJ databases">
        <authorList>
            <person name="Wen L."/>
            <person name="He K."/>
            <person name="Yang H."/>
        </authorList>
    </citation>
    <scope>NUCLEOTIDE SEQUENCE [LARGE SCALE GENOMIC DNA]</scope>
    <source>
        <strain evidence="2 3">CD11_3</strain>
    </source>
</reference>
<proteinExistence type="predicted"/>
<feature type="region of interest" description="Disordered" evidence="1">
    <location>
        <begin position="191"/>
        <end position="247"/>
    </location>
</feature>
<comment type="caution">
    <text evidence="2">The sequence shown here is derived from an EMBL/GenBank/DDBJ whole genome shotgun (WGS) entry which is preliminary data.</text>
</comment>
<feature type="compositionally biased region" description="Basic and acidic residues" evidence="1">
    <location>
        <begin position="234"/>
        <end position="247"/>
    </location>
</feature>
<gene>
    <name evidence="2" type="ORF">AYL44_02480</name>
</gene>
<dbReference type="OrthoDB" id="4578793at2"/>
<accession>A0A177KCP4</accession>
<organism evidence="2 3">
    <name type="scientific">Microbacterium oleivorans</name>
    <dbReference type="NCBI Taxonomy" id="273677"/>
    <lineage>
        <taxon>Bacteria</taxon>
        <taxon>Bacillati</taxon>
        <taxon>Actinomycetota</taxon>
        <taxon>Actinomycetes</taxon>
        <taxon>Micrococcales</taxon>
        <taxon>Microbacteriaceae</taxon>
        <taxon>Microbacterium</taxon>
    </lineage>
</organism>
<name>A0A177KCP4_9MICO</name>
<feature type="region of interest" description="Disordered" evidence="1">
    <location>
        <begin position="1"/>
        <end position="36"/>
    </location>
</feature>
<sequence length="247" mass="25013">MSVGYGPTGTGGADAGSGKTETVKDEASAVTGTATDAAKDVAHTAKDEAASVAGEAKSQLKDLYAQSRTEFSDQAAQQQERVASGLKAAGEELGSMARNAEGGGIATDLVQQVSDRLTGAAAWLGDRDPAALLDEVKRFARRRPLVFIAGAAVVGIVAGRLVRAMASHDDSGTATSRASLAPAPAAAAVPASAPATPVDGRDPAYIDPIAADTTGALPPSDTPLYDESAGFRGGADERVTDERRDTF</sequence>
<feature type="compositionally biased region" description="Gly residues" evidence="1">
    <location>
        <begin position="1"/>
        <end position="15"/>
    </location>
</feature>